<reference evidence="7 8" key="1">
    <citation type="submission" date="2016-11" db="EMBL/GenBank/DDBJ databases">
        <authorList>
            <person name="Jaros S."/>
            <person name="Januszkiewicz K."/>
            <person name="Wedrychowicz H."/>
        </authorList>
    </citation>
    <scope>NUCLEOTIDE SEQUENCE [LARGE SCALE GENOMIC DNA]</scope>
    <source>
        <strain evidence="7 8">DSM 4740</strain>
    </source>
</reference>
<protein>
    <submittedName>
        <fullName evidence="7">LysR family transcriptional regulator, regulator for metE and metH</fullName>
    </submittedName>
    <submittedName>
        <fullName evidence="6">XRE family transcriptional regulator</fullName>
    </submittedName>
</protein>
<dbReference type="InterPro" id="IPR000847">
    <property type="entry name" value="LysR_HTH_N"/>
</dbReference>
<dbReference type="Proteomes" id="UP000321726">
    <property type="component" value="Unassembled WGS sequence"/>
</dbReference>
<dbReference type="EMBL" id="FRCA01000001">
    <property type="protein sequence ID" value="SHL48062.1"/>
    <property type="molecule type" value="Genomic_DNA"/>
</dbReference>
<dbReference type="Pfam" id="PF03466">
    <property type="entry name" value="LysR_substrate"/>
    <property type="match status" value="1"/>
</dbReference>
<dbReference type="InterPro" id="IPR005119">
    <property type="entry name" value="LysR_subst-bd"/>
</dbReference>
<keyword evidence="4" id="KW-0804">Transcription</keyword>
<evidence type="ECO:0000256" key="3">
    <source>
        <dbReference type="ARBA" id="ARBA00023125"/>
    </source>
</evidence>
<dbReference type="RefSeq" id="WP_234986748.1">
    <property type="nucleotide sequence ID" value="NZ_BJXU01000004.1"/>
</dbReference>
<dbReference type="PANTHER" id="PTHR30126">
    <property type="entry name" value="HTH-TYPE TRANSCRIPTIONAL REGULATOR"/>
    <property type="match status" value="1"/>
</dbReference>
<sequence length="313" mass="35220">MHARISTRHLQMILAIATTGSVSEAASQIGLTQSALSHRIREAERLLNTELFYRKHKKLIPTSAGKRLLQSAKVVLGELERAENDINKLSVGIEHVVRIGNEAYGSYHWLPRFLKGFMAEQPSISVEIIPDVSMDPYTALRNGSIDLSIISGTPIKSGFRTQKLFRDEMVVVMPDSHPLADREWLSPEEIADSTYITYHTNPGPGREYEQLFSHYQLLPPRVIRAGVTEAVVEFVRAGVGITIMPTWVLEPWQHDKSLRMARATRKGLYIDWQVALRKDERRDSPATILARALTDAAGRLRPTQQLSTYSGNL</sequence>
<name>A0A1M7AZ91_9GAMM</name>
<dbReference type="Gene3D" id="3.40.190.290">
    <property type="match status" value="1"/>
</dbReference>
<evidence type="ECO:0000313" key="9">
    <source>
        <dbReference type="Proteomes" id="UP000321726"/>
    </source>
</evidence>
<dbReference type="Pfam" id="PF00126">
    <property type="entry name" value="HTH_1"/>
    <property type="match status" value="1"/>
</dbReference>
<dbReference type="Gene3D" id="1.10.10.10">
    <property type="entry name" value="Winged helix-like DNA-binding domain superfamily/Winged helix DNA-binding domain"/>
    <property type="match status" value="1"/>
</dbReference>
<evidence type="ECO:0000256" key="2">
    <source>
        <dbReference type="ARBA" id="ARBA00023015"/>
    </source>
</evidence>
<comment type="similarity">
    <text evidence="1">Belongs to the LysR transcriptional regulatory family.</text>
</comment>
<keyword evidence="9" id="KW-1185">Reference proteome</keyword>
<dbReference type="CDD" id="cd05466">
    <property type="entry name" value="PBP2_LTTR_substrate"/>
    <property type="match status" value="1"/>
</dbReference>
<evidence type="ECO:0000313" key="8">
    <source>
        <dbReference type="Proteomes" id="UP000184123"/>
    </source>
</evidence>
<dbReference type="PANTHER" id="PTHR30126:SF25">
    <property type="entry name" value="HTH-TYPE TRANSCRIPTIONAL REGULATOR METR"/>
    <property type="match status" value="1"/>
</dbReference>
<dbReference type="PROSITE" id="PS50931">
    <property type="entry name" value="HTH_LYSR"/>
    <property type="match status" value="1"/>
</dbReference>
<dbReference type="SUPFAM" id="SSF46785">
    <property type="entry name" value="Winged helix' DNA-binding domain"/>
    <property type="match status" value="1"/>
</dbReference>
<evidence type="ECO:0000256" key="4">
    <source>
        <dbReference type="ARBA" id="ARBA00023163"/>
    </source>
</evidence>
<dbReference type="EMBL" id="BJXU01000004">
    <property type="protein sequence ID" value="GEN22202.1"/>
    <property type="molecule type" value="Genomic_DNA"/>
</dbReference>
<proteinExistence type="inferred from homology"/>
<organism evidence="7 8">
    <name type="scientific">Halomonas cupida</name>
    <dbReference type="NCBI Taxonomy" id="44933"/>
    <lineage>
        <taxon>Bacteria</taxon>
        <taxon>Pseudomonadati</taxon>
        <taxon>Pseudomonadota</taxon>
        <taxon>Gammaproteobacteria</taxon>
        <taxon>Oceanospirillales</taxon>
        <taxon>Halomonadaceae</taxon>
        <taxon>Halomonas</taxon>
    </lineage>
</organism>
<accession>A0A1M7AZ91</accession>
<evidence type="ECO:0000313" key="6">
    <source>
        <dbReference type="EMBL" id="GEN22202.1"/>
    </source>
</evidence>
<feature type="domain" description="HTH lysR-type" evidence="5">
    <location>
        <begin position="5"/>
        <end position="62"/>
    </location>
</feature>
<dbReference type="GO" id="GO:0003700">
    <property type="term" value="F:DNA-binding transcription factor activity"/>
    <property type="evidence" value="ECO:0007669"/>
    <property type="project" value="InterPro"/>
</dbReference>
<keyword evidence="2" id="KW-0805">Transcription regulation</keyword>
<evidence type="ECO:0000313" key="7">
    <source>
        <dbReference type="EMBL" id="SHL48062.1"/>
    </source>
</evidence>
<dbReference type="GO" id="GO:0000976">
    <property type="term" value="F:transcription cis-regulatory region binding"/>
    <property type="evidence" value="ECO:0007669"/>
    <property type="project" value="TreeGrafter"/>
</dbReference>
<reference evidence="6 9" key="2">
    <citation type="submission" date="2019-07" db="EMBL/GenBank/DDBJ databases">
        <title>Whole genome shotgun sequence of Halomonas cupida NBRC 102219.</title>
        <authorList>
            <person name="Hosoyama A."/>
            <person name="Uohara A."/>
            <person name="Ohji S."/>
            <person name="Ichikawa N."/>
        </authorList>
    </citation>
    <scope>NUCLEOTIDE SEQUENCE [LARGE SCALE GENOMIC DNA]</scope>
    <source>
        <strain evidence="6 9">NBRC 102219</strain>
    </source>
</reference>
<keyword evidence="3" id="KW-0238">DNA-binding</keyword>
<dbReference type="AlphaFoldDB" id="A0A1M7AZ91"/>
<gene>
    <name evidence="6" type="ORF">HCU01_01510</name>
    <name evidence="7" type="ORF">SAMN05660971_00699</name>
</gene>
<dbReference type="InterPro" id="IPR036388">
    <property type="entry name" value="WH-like_DNA-bd_sf"/>
</dbReference>
<evidence type="ECO:0000256" key="1">
    <source>
        <dbReference type="ARBA" id="ARBA00009437"/>
    </source>
</evidence>
<dbReference type="InterPro" id="IPR036390">
    <property type="entry name" value="WH_DNA-bd_sf"/>
</dbReference>
<evidence type="ECO:0000259" key="5">
    <source>
        <dbReference type="PROSITE" id="PS50931"/>
    </source>
</evidence>
<dbReference type="STRING" id="44933.SAMN05660971_00699"/>
<dbReference type="Proteomes" id="UP000184123">
    <property type="component" value="Unassembled WGS sequence"/>
</dbReference>
<dbReference type="SUPFAM" id="SSF53850">
    <property type="entry name" value="Periplasmic binding protein-like II"/>
    <property type="match status" value="1"/>
</dbReference>